<dbReference type="Proteomes" id="UP001604336">
    <property type="component" value="Unassembled WGS sequence"/>
</dbReference>
<organism evidence="7 8">
    <name type="scientific">Abeliophyllum distichum</name>
    <dbReference type="NCBI Taxonomy" id="126358"/>
    <lineage>
        <taxon>Eukaryota</taxon>
        <taxon>Viridiplantae</taxon>
        <taxon>Streptophyta</taxon>
        <taxon>Embryophyta</taxon>
        <taxon>Tracheophyta</taxon>
        <taxon>Spermatophyta</taxon>
        <taxon>Magnoliopsida</taxon>
        <taxon>eudicotyledons</taxon>
        <taxon>Gunneridae</taxon>
        <taxon>Pentapetalae</taxon>
        <taxon>asterids</taxon>
        <taxon>lamiids</taxon>
        <taxon>Lamiales</taxon>
        <taxon>Oleaceae</taxon>
        <taxon>Forsythieae</taxon>
        <taxon>Abeliophyllum</taxon>
    </lineage>
</organism>
<keyword evidence="3" id="KW-0812">Transmembrane</keyword>
<name>A0ABD1QED0_9LAMI</name>
<proteinExistence type="inferred from homology"/>
<dbReference type="Pfam" id="PF04117">
    <property type="entry name" value="Mpv17_PMP22"/>
    <property type="match status" value="1"/>
</dbReference>
<evidence type="ECO:0000256" key="4">
    <source>
        <dbReference type="ARBA" id="ARBA00022989"/>
    </source>
</evidence>
<evidence type="ECO:0000256" key="1">
    <source>
        <dbReference type="ARBA" id="ARBA00004141"/>
    </source>
</evidence>
<reference evidence="8" key="1">
    <citation type="submission" date="2024-07" db="EMBL/GenBank/DDBJ databases">
        <title>Two chromosome-level genome assemblies of Korean endemic species Abeliophyllum distichum and Forsythia ovata (Oleaceae).</title>
        <authorList>
            <person name="Jang H."/>
        </authorList>
    </citation>
    <scope>NUCLEOTIDE SEQUENCE [LARGE SCALE GENOMIC DNA]</scope>
</reference>
<keyword evidence="8" id="KW-1185">Reference proteome</keyword>
<comment type="caution">
    <text evidence="7">The sequence shown here is derived from an EMBL/GenBank/DDBJ whole genome shotgun (WGS) entry which is preliminary data.</text>
</comment>
<dbReference type="AlphaFoldDB" id="A0ABD1QED0"/>
<evidence type="ECO:0000256" key="2">
    <source>
        <dbReference type="ARBA" id="ARBA00006824"/>
    </source>
</evidence>
<comment type="similarity">
    <text evidence="2 6">Belongs to the peroxisomal membrane protein PXMP2/4 family.</text>
</comment>
<evidence type="ECO:0000313" key="7">
    <source>
        <dbReference type="EMBL" id="KAL2474560.1"/>
    </source>
</evidence>
<keyword evidence="5" id="KW-0472">Membrane</keyword>
<evidence type="ECO:0000256" key="3">
    <source>
        <dbReference type="ARBA" id="ARBA00022692"/>
    </source>
</evidence>
<gene>
    <name evidence="7" type="ORF">Adt_35296</name>
</gene>
<dbReference type="PANTHER" id="PTHR11266">
    <property type="entry name" value="PEROXISOMAL MEMBRANE PROTEIN 2, PXMP2 MPV17"/>
    <property type="match status" value="1"/>
</dbReference>
<keyword evidence="4" id="KW-1133">Transmembrane helix</keyword>
<sequence>MSAFNSISTSFISSPSTPNPITEPKQLLTLSFPSSKLFTLSNPSLNFTIAARTGPLLPINAVTDDREVDTADETCDYDQEKASTTTESEGIENITASVSSDRLLNAAIVLGAGTLAITKLLTIDHDYWHGWTLYEVLRYAPEHNWIAYEDALRKNPVLAKMVISGFVYSLGDWIAQCYEGRPLFEFDRTRMFRSGLVGFTLHGSLSHYYYQFCEALFPFKDWWVVPAKVAFDQTVWAAVWNSIYYVVLGLLRLESPANIFDELKTTFWPMLTAGWKLWPFAHLITYGVIPLDQRLLWVDCVELIWVTILSTYSNEKSEVRMSEASVKAESSSSTDVFPKEE</sequence>
<dbReference type="InterPro" id="IPR007248">
    <property type="entry name" value="Mpv17_PMP22"/>
</dbReference>
<evidence type="ECO:0000256" key="6">
    <source>
        <dbReference type="RuleBase" id="RU363053"/>
    </source>
</evidence>
<protein>
    <submittedName>
        <fullName evidence="7">Peroxisomal membrane 22 kDa (Mpv17/PMP22) family protein</fullName>
    </submittedName>
</protein>
<evidence type="ECO:0000256" key="5">
    <source>
        <dbReference type="ARBA" id="ARBA00023136"/>
    </source>
</evidence>
<dbReference type="PANTHER" id="PTHR11266:SF121">
    <property type="entry name" value="OS09G0315000 PROTEIN"/>
    <property type="match status" value="1"/>
</dbReference>
<accession>A0ABD1QED0</accession>
<comment type="subcellular location">
    <subcellularLocation>
        <location evidence="1">Membrane</location>
        <topology evidence="1">Multi-pass membrane protein</topology>
    </subcellularLocation>
</comment>
<evidence type="ECO:0000313" key="8">
    <source>
        <dbReference type="Proteomes" id="UP001604336"/>
    </source>
</evidence>
<dbReference type="GO" id="GO:0016020">
    <property type="term" value="C:membrane"/>
    <property type="evidence" value="ECO:0007669"/>
    <property type="project" value="UniProtKB-SubCell"/>
</dbReference>
<dbReference type="EMBL" id="JBFOLK010000011">
    <property type="protein sequence ID" value="KAL2474560.1"/>
    <property type="molecule type" value="Genomic_DNA"/>
</dbReference>